<comment type="caution">
    <text evidence="1">The sequence shown here is derived from an EMBL/GenBank/DDBJ whole genome shotgun (WGS) entry which is preliminary data.</text>
</comment>
<dbReference type="AlphaFoldDB" id="A0A254TK60"/>
<proteinExistence type="predicted"/>
<dbReference type="OrthoDB" id="9795237at2"/>
<dbReference type="RefSeq" id="WP_088708548.1">
    <property type="nucleotide sequence ID" value="NZ_LSTO01000001.1"/>
</dbReference>
<name>A0A254TK60_9BURK</name>
<protein>
    <submittedName>
        <fullName evidence="1">Uncharacterized protein</fullName>
    </submittedName>
</protein>
<organism evidence="1 2">
    <name type="scientific">Noviherbaspirillum denitrificans</name>
    <dbReference type="NCBI Taxonomy" id="1968433"/>
    <lineage>
        <taxon>Bacteria</taxon>
        <taxon>Pseudomonadati</taxon>
        <taxon>Pseudomonadota</taxon>
        <taxon>Betaproteobacteria</taxon>
        <taxon>Burkholderiales</taxon>
        <taxon>Oxalobacteraceae</taxon>
        <taxon>Noviherbaspirillum</taxon>
    </lineage>
</organism>
<dbReference type="Proteomes" id="UP000197535">
    <property type="component" value="Unassembled WGS sequence"/>
</dbReference>
<sequence length="179" mass="19762">MELHQIQVAYQPEEDRILCRASFRDAGGNLQEVRAWLTRRVVKELWPTMLEAMETQVALDNPRAAHASGDVVEMEHHASVEAFRDGGHFSHSFEGDIRSFPLGEIPFLVSNADFSIAAGQPLRMNLMPASGSGFAITFAQQVLHGFSSLLRDAVNNAEWELELALPGSEHPAPASRTLN</sequence>
<dbReference type="EMBL" id="LSTO01000001">
    <property type="protein sequence ID" value="OWW21702.1"/>
    <property type="molecule type" value="Genomic_DNA"/>
</dbReference>
<evidence type="ECO:0000313" key="2">
    <source>
        <dbReference type="Proteomes" id="UP000197535"/>
    </source>
</evidence>
<evidence type="ECO:0000313" key="1">
    <source>
        <dbReference type="EMBL" id="OWW21702.1"/>
    </source>
</evidence>
<gene>
    <name evidence="1" type="ORF">AYR66_21635</name>
</gene>
<keyword evidence="2" id="KW-1185">Reference proteome</keyword>
<reference evidence="1 2" key="1">
    <citation type="submission" date="2016-02" db="EMBL/GenBank/DDBJ databases">
        <authorList>
            <person name="Wen L."/>
            <person name="He K."/>
            <person name="Yang H."/>
        </authorList>
    </citation>
    <scope>NUCLEOTIDE SEQUENCE [LARGE SCALE GENOMIC DNA]</scope>
    <source>
        <strain evidence="1 2">TSA40</strain>
    </source>
</reference>
<accession>A0A254TK60</accession>